<dbReference type="EMBL" id="JAKGAS010000003">
    <property type="protein sequence ID" value="MCF2947983.1"/>
    <property type="molecule type" value="Genomic_DNA"/>
</dbReference>
<evidence type="ECO:0000256" key="1">
    <source>
        <dbReference type="SAM" id="SignalP"/>
    </source>
</evidence>
<proteinExistence type="predicted"/>
<evidence type="ECO:0000313" key="3">
    <source>
        <dbReference type="Proteomes" id="UP001521137"/>
    </source>
</evidence>
<dbReference type="RefSeq" id="WP_235311521.1">
    <property type="nucleotide sequence ID" value="NZ_JAKGAS010000003.1"/>
</dbReference>
<protein>
    <recommendedName>
        <fullName evidence="4">Solute-binding protein family 3/N-terminal domain-containing protein</fullName>
    </recommendedName>
</protein>
<dbReference type="SUPFAM" id="SSF53850">
    <property type="entry name" value="Periplasmic binding protein-like II"/>
    <property type="match status" value="1"/>
</dbReference>
<feature type="chain" id="PRO_5046859957" description="Solute-binding protein family 3/N-terminal domain-containing protein" evidence="1">
    <location>
        <begin position="23"/>
        <end position="87"/>
    </location>
</feature>
<evidence type="ECO:0000313" key="2">
    <source>
        <dbReference type="EMBL" id="MCF2947983.1"/>
    </source>
</evidence>
<evidence type="ECO:0008006" key="4">
    <source>
        <dbReference type="Google" id="ProtNLM"/>
    </source>
</evidence>
<organism evidence="2 3">
    <name type="scientific">Paraglaciecola algarum</name>
    <dbReference type="NCBI Taxonomy" id="3050085"/>
    <lineage>
        <taxon>Bacteria</taxon>
        <taxon>Pseudomonadati</taxon>
        <taxon>Pseudomonadota</taxon>
        <taxon>Gammaproteobacteria</taxon>
        <taxon>Alteromonadales</taxon>
        <taxon>Alteromonadaceae</taxon>
        <taxon>Paraglaciecola</taxon>
    </lineage>
</organism>
<comment type="caution">
    <text evidence="2">The sequence shown here is derived from an EMBL/GenBank/DDBJ whole genome shotgun (WGS) entry which is preliminary data.</text>
</comment>
<keyword evidence="1" id="KW-0732">Signal</keyword>
<reference evidence="2 3" key="1">
    <citation type="submission" date="2022-01" db="EMBL/GenBank/DDBJ databases">
        <title>Paraglaciecola sp. G1-23.</title>
        <authorList>
            <person name="Jin M.S."/>
            <person name="Han D.M."/>
            <person name="Kim H.M."/>
            <person name="Jeon C.O."/>
        </authorList>
    </citation>
    <scope>NUCLEOTIDE SEQUENCE [LARGE SCALE GENOMIC DNA]</scope>
    <source>
        <strain evidence="2 3">G1-23</strain>
    </source>
</reference>
<name>A0ABS9D4W1_9ALTE</name>
<keyword evidence="3" id="KW-1185">Reference proteome</keyword>
<feature type="signal peptide" evidence="1">
    <location>
        <begin position="1"/>
        <end position="22"/>
    </location>
</feature>
<gene>
    <name evidence="2" type="ORF">L0668_07685</name>
</gene>
<accession>A0ABS9D4W1</accession>
<dbReference type="Proteomes" id="UP001521137">
    <property type="component" value="Unassembled WGS sequence"/>
</dbReference>
<sequence>MKKRVSIWLLCLFSGLPLCVMADTITAYCRDYPPELYFDQGRCVGAVPDLAIDIFAKLGYDIRCFQQPPLGRSVREAKQGNIDLFTL</sequence>